<keyword evidence="1" id="KW-0732">Signal</keyword>
<accession>A0A9J7DMT1</accession>
<evidence type="ECO:0000256" key="1">
    <source>
        <dbReference type="SAM" id="SignalP"/>
    </source>
</evidence>
<feature type="chain" id="PRO_5047354041" evidence="1">
    <location>
        <begin position="19"/>
        <end position="302"/>
    </location>
</feature>
<protein>
    <submittedName>
        <fullName evidence="3">Uncharacterized protein LOC109614125</fullName>
    </submittedName>
</protein>
<dbReference type="OrthoDB" id="7999179at2759"/>
<feature type="signal peptide" evidence="1">
    <location>
        <begin position="1"/>
        <end position="18"/>
    </location>
</feature>
<dbReference type="Proteomes" id="UP001652621">
    <property type="component" value="Unplaced"/>
</dbReference>
<reference evidence="3" key="1">
    <citation type="submission" date="2025-08" db="UniProtKB">
        <authorList>
            <consortium name="RefSeq"/>
        </authorList>
    </citation>
    <scope>IDENTIFICATION</scope>
    <source>
        <strain evidence="3">Aabys</strain>
        <tissue evidence="3">Whole body</tissue>
    </source>
</reference>
<keyword evidence="2" id="KW-1185">Reference proteome</keyword>
<dbReference type="GeneID" id="109614125"/>
<sequence length="302" mass="34815">MVFVKIFAFFALLVIVRAQQNTNLENYYNSQYSSLIRNDEYIEAVRRQNNFHILSYDQQIRSFQEAYLDRINSIVNQQKALVNEVTRVNENLFPLTVLSDLSRECVEKYKHLIPSEAAAYSEMERNLAWGRSQLYYITNPVIGTNRTLNNYYVGTFEKGLSNCHTQYNTTYPVNYTHCLADVVSASNSYTAANQRTFSIQLETAKGTSNVYAKQTHEWCFAVQNSTITNLQRATTFIDQCLHEAEKEGSGCDNKGYYCENVLRLPSYLIDYKNLTMVNPFHGRNNTEKCLTLDIWYGAAKAV</sequence>
<proteinExistence type="predicted"/>
<gene>
    <name evidence="3" type="primary">LOC109614125</name>
</gene>
<dbReference type="RefSeq" id="XP_019894982.2">
    <property type="nucleotide sequence ID" value="XM_020039423.2"/>
</dbReference>
<organism evidence="2 3">
    <name type="scientific">Musca domestica</name>
    <name type="common">House fly</name>
    <dbReference type="NCBI Taxonomy" id="7370"/>
    <lineage>
        <taxon>Eukaryota</taxon>
        <taxon>Metazoa</taxon>
        <taxon>Ecdysozoa</taxon>
        <taxon>Arthropoda</taxon>
        <taxon>Hexapoda</taxon>
        <taxon>Insecta</taxon>
        <taxon>Pterygota</taxon>
        <taxon>Neoptera</taxon>
        <taxon>Endopterygota</taxon>
        <taxon>Diptera</taxon>
        <taxon>Brachycera</taxon>
        <taxon>Muscomorpha</taxon>
        <taxon>Muscoidea</taxon>
        <taxon>Muscidae</taxon>
        <taxon>Musca</taxon>
    </lineage>
</organism>
<evidence type="ECO:0000313" key="3">
    <source>
        <dbReference type="RefSeq" id="XP_019894982.2"/>
    </source>
</evidence>
<evidence type="ECO:0000313" key="2">
    <source>
        <dbReference type="Proteomes" id="UP001652621"/>
    </source>
</evidence>
<dbReference type="KEGG" id="mde:109614125"/>
<name>A0A9J7DMT1_MUSDO</name>
<dbReference type="VEuPathDB" id="VectorBase:MDOMA2_012681"/>
<dbReference type="AlphaFoldDB" id="A0A9J7DMT1"/>